<dbReference type="GO" id="GO:0004713">
    <property type="term" value="F:protein tyrosine kinase activity"/>
    <property type="evidence" value="ECO:0007669"/>
    <property type="project" value="TreeGrafter"/>
</dbReference>
<feature type="region of interest" description="Disordered" evidence="1">
    <location>
        <begin position="209"/>
        <end position="236"/>
    </location>
</feature>
<accession>A0A8J2VLF4</accession>
<dbReference type="GO" id="GO:0005886">
    <property type="term" value="C:plasma membrane"/>
    <property type="evidence" value="ECO:0007669"/>
    <property type="project" value="TreeGrafter"/>
</dbReference>
<comment type="caution">
    <text evidence="3">The sequence shown here is derived from an EMBL/GenBank/DDBJ whole genome shotgun (WGS) entry which is preliminary data.</text>
</comment>
<evidence type="ECO:0000313" key="3">
    <source>
        <dbReference type="EMBL" id="GGE30426.1"/>
    </source>
</evidence>
<keyword evidence="2" id="KW-0472">Membrane</keyword>
<keyword evidence="2" id="KW-0812">Transmembrane</keyword>
<dbReference type="AlphaFoldDB" id="A0A8J2VLF4"/>
<dbReference type="InterPro" id="IPR050445">
    <property type="entry name" value="Bact_polysacc_biosynth/exp"/>
</dbReference>
<dbReference type="PANTHER" id="PTHR32309">
    <property type="entry name" value="TYROSINE-PROTEIN KINASE"/>
    <property type="match status" value="1"/>
</dbReference>
<name>A0A8J2VLF4_9BACL</name>
<reference evidence="3" key="2">
    <citation type="submission" date="2020-09" db="EMBL/GenBank/DDBJ databases">
        <authorList>
            <person name="Sun Q."/>
            <person name="Zhou Y."/>
        </authorList>
    </citation>
    <scope>NUCLEOTIDE SEQUENCE</scope>
    <source>
        <strain evidence="3">CGMCC 1.15371</strain>
    </source>
</reference>
<keyword evidence="2" id="KW-1133">Transmembrane helix</keyword>
<protein>
    <recommendedName>
        <fullName evidence="5">Polysaccharide chain length determinant N-terminal domain-containing protein</fullName>
    </recommendedName>
</protein>
<dbReference type="EMBL" id="BMIR01000002">
    <property type="protein sequence ID" value="GGE30426.1"/>
    <property type="molecule type" value="Genomic_DNA"/>
</dbReference>
<sequence length="236" mass="25892">MTGLATVYNQWSNPPSLYQSSTRILVGNDFPNINTLMVMIKDPTVLALVSKELGDQQATGDLDSEITTTNIDKSQVVLISVTDHDPQKAARIANIVAKVFKDQATKLLNYDHIQLLSEAKANAKPINPHTHKKIYLGALVGIVIGIGSVFLLRALDDSIQSESELEKVLLAPVLGKISKMTKKNMVNSQRRIGKRKHMLPSAATALHEPANAVAATDEKRGDPLYPMANKRKDLYE</sequence>
<gene>
    <name evidence="3" type="ORF">GCM10011391_06310</name>
</gene>
<reference evidence="3" key="1">
    <citation type="journal article" date="2014" name="Int. J. Syst. Evol. Microbiol.">
        <title>Complete genome sequence of Corynebacterium casei LMG S-19264T (=DSM 44701T), isolated from a smear-ripened cheese.</title>
        <authorList>
            <consortium name="US DOE Joint Genome Institute (JGI-PGF)"/>
            <person name="Walter F."/>
            <person name="Albersmeier A."/>
            <person name="Kalinowski J."/>
            <person name="Ruckert C."/>
        </authorList>
    </citation>
    <scope>NUCLEOTIDE SEQUENCE</scope>
    <source>
        <strain evidence="3">CGMCC 1.15371</strain>
    </source>
</reference>
<dbReference type="PANTHER" id="PTHR32309:SF13">
    <property type="entry name" value="FERRIC ENTEROBACTIN TRANSPORT PROTEIN FEPE"/>
    <property type="match status" value="1"/>
</dbReference>
<organism evidence="3 4">
    <name type="scientific">Pullulanibacillus camelliae</name>
    <dbReference type="NCBI Taxonomy" id="1707096"/>
    <lineage>
        <taxon>Bacteria</taxon>
        <taxon>Bacillati</taxon>
        <taxon>Bacillota</taxon>
        <taxon>Bacilli</taxon>
        <taxon>Bacillales</taxon>
        <taxon>Sporolactobacillaceae</taxon>
        <taxon>Pullulanibacillus</taxon>
    </lineage>
</organism>
<evidence type="ECO:0000256" key="2">
    <source>
        <dbReference type="SAM" id="Phobius"/>
    </source>
</evidence>
<proteinExistence type="predicted"/>
<dbReference type="Proteomes" id="UP000628775">
    <property type="component" value="Unassembled WGS sequence"/>
</dbReference>
<evidence type="ECO:0000256" key="1">
    <source>
        <dbReference type="SAM" id="MobiDB-lite"/>
    </source>
</evidence>
<evidence type="ECO:0000313" key="4">
    <source>
        <dbReference type="Proteomes" id="UP000628775"/>
    </source>
</evidence>
<evidence type="ECO:0008006" key="5">
    <source>
        <dbReference type="Google" id="ProtNLM"/>
    </source>
</evidence>
<keyword evidence="4" id="KW-1185">Reference proteome</keyword>
<feature type="transmembrane region" description="Helical" evidence="2">
    <location>
        <begin position="134"/>
        <end position="155"/>
    </location>
</feature>